<name>A0A223KVW4_9BACI</name>
<evidence type="ECO:0000313" key="2">
    <source>
        <dbReference type="Proteomes" id="UP000215224"/>
    </source>
</evidence>
<dbReference type="PROSITE" id="PS51257">
    <property type="entry name" value="PROKAR_LIPOPROTEIN"/>
    <property type="match status" value="1"/>
</dbReference>
<dbReference type="EMBL" id="CP018866">
    <property type="protein sequence ID" value="AST93619.1"/>
    <property type="molecule type" value="Genomic_DNA"/>
</dbReference>
<sequence length="154" mass="17476">MRKGFLLLLVIFLTGCVAEPEIKVDGVNDGDIYINDVTIHIDDQLAGDFTMSLNGQEIQNDHLVTENGDYELVINAKNYWKEKNETIQFKLDDVPPLLPAFYPELQEVYFQFVDFSIVEEAGVTYSATINGTPVSLNDRFEEEGTYTIKIQAMK</sequence>
<accession>A0A223KVW4</accession>
<dbReference type="RefSeq" id="WP_066419914.1">
    <property type="nucleotide sequence ID" value="NZ_CP018866.1"/>
</dbReference>
<organism evidence="1 2">
    <name type="scientific">Sutcliffiella cohnii</name>
    <dbReference type="NCBI Taxonomy" id="33932"/>
    <lineage>
        <taxon>Bacteria</taxon>
        <taxon>Bacillati</taxon>
        <taxon>Bacillota</taxon>
        <taxon>Bacilli</taxon>
        <taxon>Bacillales</taxon>
        <taxon>Bacillaceae</taxon>
        <taxon>Sutcliffiella</taxon>
    </lineage>
</organism>
<keyword evidence="2" id="KW-1185">Reference proteome</keyword>
<gene>
    <name evidence="1" type="ORF">BC6307_21290</name>
</gene>
<dbReference type="KEGG" id="bcoh:BC6307_21290"/>
<dbReference type="STRING" id="1314751.GCA_001591425_03945"/>
<reference evidence="1 2" key="1">
    <citation type="submission" date="2016-12" db="EMBL/GenBank/DDBJ databases">
        <title>The whole genome sequencing and assembly of Bacillus cohnii DSM 6307T strain.</title>
        <authorList>
            <person name="Lee Y.-J."/>
            <person name="Yi H."/>
            <person name="Bahn Y.-S."/>
            <person name="Kim J.F."/>
            <person name="Lee D.-W."/>
        </authorList>
    </citation>
    <scope>NUCLEOTIDE SEQUENCE [LARGE SCALE GENOMIC DNA]</scope>
    <source>
        <strain evidence="1 2">DSM 6307</strain>
    </source>
</reference>
<proteinExistence type="predicted"/>
<dbReference type="AlphaFoldDB" id="A0A223KVW4"/>
<evidence type="ECO:0000313" key="1">
    <source>
        <dbReference type="EMBL" id="AST93619.1"/>
    </source>
</evidence>
<protein>
    <submittedName>
        <fullName evidence="1">Uncharacterized protein</fullName>
    </submittedName>
</protein>
<dbReference type="Proteomes" id="UP000215224">
    <property type="component" value="Chromosome"/>
</dbReference>